<evidence type="ECO:0000256" key="2">
    <source>
        <dbReference type="SAM" id="SignalP"/>
    </source>
</evidence>
<dbReference type="InterPro" id="IPR051413">
    <property type="entry name" value="K/Na_HCN_channel"/>
</dbReference>
<keyword evidence="1" id="KW-1133">Transmembrane helix</keyword>
<gene>
    <name evidence="3" type="ORF">QE152_g11289</name>
</gene>
<sequence>MLLLLVANLIILPVAISFFNDDLSTRWIAFNCLSDTIFLIDIVVNFRTGIMQQDNAEQVILDPKLIAKHYLRTWFFLDLISSIPLDYIFLIFNQFFVFGEIPCFQPLVEVLFYWDLCMLLLLVANLIILPVAISFFNDDLSTRWIAFNCLSDTIFLIDIVVNFRTGIMQQDNAEQVILDPKLIAKHYLRTWFFLDLISSIPLDYIFLIFNQDFGESFQILHAGRALRILRLAKLLSLVRLLRLSRLVRYVSQWEEVYTQMNNNSILKHHADFREIPSYSNMSYIVDQLFPPLLEDANDYSQFVYWRDPVPAIEDIAEVK</sequence>
<reference evidence="3 4" key="1">
    <citation type="journal article" date="2024" name="BMC Genomics">
        <title>De novo assembly and annotation of Popillia japonica's genome with initial clues to its potential as an invasive pest.</title>
        <authorList>
            <person name="Cucini C."/>
            <person name="Boschi S."/>
            <person name="Funari R."/>
            <person name="Cardaioli E."/>
            <person name="Iannotti N."/>
            <person name="Marturano G."/>
            <person name="Paoli F."/>
            <person name="Bruttini M."/>
            <person name="Carapelli A."/>
            <person name="Frati F."/>
            <person name="Nardi F."/>
        </authorList>
    </citation>
    <scope>NUCLEOTIDE SEQUENCE [LARGE SCALE GENOMIC DNA]</scope>
    <source>
        <strain evidence="3">DMR45628</strain>
    </source>
</reference>
<proteinExistence type="predicted"/>
<accession>A0AAW1LSJ4</accession>
<keyword evidence="1" id="KW-0812">Transmembrane</keyword>
<feature type="transmembrane region" description="Helical" evidence="1">
    <location>
        <begin position="191"/>
        <end position="209"/>
    </location>
</feature>
<dbReference type="GO" id="GO:0003254">
    <property type="term" value="P:regulation of membrane depolarization"/>
    <property type="evidence" value="ECO:0007669"/>
    <property type="project" value="TreeGrafter"/>
</dbReference>
<protein>
    <submittedName>
        <fullName evidence="3">Ion transport protein</fullName>
    </submittedName>
</protein>
<dbReference type="GO" id="GO:0035725">
    <property type="term" value="P:sodium ion transmembrane transport"/>
    <property type="evidence" value="ECO:0007669"/>
    <property type="project" value="TreeGrafter"/>
</dbReference>
<organism evidence="3 4">
    <name type="scientific">Popillia japonica</name>
    <name type="common">Japanese beetle</name>
    <dbReference type="NCBI Taxonomy" id="7064"/>
    <lineage>
        <taxon>Eukaryota</taxon>
        <taxon>Metazoa</taxon>
        <taxon>Ecdysozoa</taxon>
        <taxon>Arthropoda</taxon>
        <taxon>Hexapoda</taxon>
        <taxon>Insecta</taxon>
        <taxon>Pterygota</taxon>
        <taxon>Neoptera</taxon>
        <taxon>Endopterygota</taxon>
        <taxon>Coleoptera</taxon>
        <taxon>Polyphaga</taxon>
        <taxon>Scarabaeiformia</taxon>
        <taxon>Scarabaeidae</taxon>
        <taxon>Rutelinae</taxon>
        <taxon>Popillia</taxon>
    </lineage>
</organism>
<dbReference type="AlphaFoldDB" id="A0AAW1LSJ4"/>
<name>A0AAW1LSJ4_POPJA</name>
<feature type="signal peptide" evidence="2">
    <location>
        <begin position="1"/>
        <end position="17"/>
    </location>
</feature>
<feature type="transmembrane region" description="Helical" evidence="1">
    <location>
        <begin position="74"/>
        <end position="92"/>
    </location>
</feature>
<dbReference type="PANTHER" id="PTHR45689:SF5">
    <property type="entry name" value="I[[H]] CHANNEL, ISOFORM E"/>
    <property type="match status" value="1"/>
</dbReference>
<dbReference type="Proteomes" id="UP001458880">
    <property type="component" value="Unassembled WGS sequence"/>
</dbReference>
<evidence type="ECO:0000313" key="4">
    <source>
        <dbReference type="Proteomes" id="UP001458880"/>
    </source>
</evidence>
<keyword evidence="4" id="KW-1185">Reference proteome</keyword>
<dbReference type="SUPFAM" id="SSF81324">
    <property type="entry name" value="Voltage-gated potassium channels"/>
    <property type="match status" value="2"/>
</dbReference>
<feature type="chain" id="PRO_5043710495" evidence="2">
    <location>
        <begin position="18"/>
        <end position="319"/>
    </location>
</feature>
<dbReference type="PANTHER" id="PTHR45689">
    <property type="entry name" value="I[[H]] CHANNEL, ISOFORM E"/>
    <property type="match status" value="1"/>
</dbReference>
<keyword evidence="1" id="KW-0472">Membrane</keyword>
<comment type="caution">
    <text evidence="3">The sequence shown here is derived from an EMBL/GenBank/DDBJ whole genome shotgun (WGS) entry which is preliminary data.</text>
</comment>
<keyword evidence="2" id="KW-0732">Signal</keyword>
<dbReference type="Gene3D" id="1.10.287.70">
    <property type="match status" value="2"/>
</dbReference>
<evidence type="ECO:0000313" key="3">
    <source>
        <dbReference type="EMBL" id="KAK9736785.1"/>
    </source>
</evidence>
<feature type="transmembrane region" description="Helical" evidence="1">
    <location>
        <begin position="112"/>
        <end position="136"/>
    </location>
</feature>
<feature type="transmembrane region" description="Helical" evidence="1">
    <location>
        <begin position="27"/>
        <end position="46"/>
    </location>
</feature>
<evidence type="ECO:0000256" key="1">
    <source>
        <dbReference type="SAM" id="Phobius"/>
    </source>
</evidence>
<dbReference type="GO" id="GO:0005249">
    <property type="term" value="F:voltage-gated potassium channel activity"/>
    <property type="evidence" value="ECO:0007669"/>
    <property type="project" value="TreeGrafter"/>
</dbReference>
<dbReference type="EMBL" id="JASPKY010000109">
    <property type="protein sequence ID" value="KAK9736785.1"/>
    <property type="molecule type" value="Genomic_DNA"/>
</dbReference>
<dbReference type="GO" id="GO:0098855">
    <property type="term" value="C:HCN channel complex"/>
    <property type="evidence" value="ECO:0007669"/>
    <property type="project" value="TreeGrafter"/>
</dbReference>